<dbReference type="EMBL" id="JAQNDN010000007">
    <property type="protein sequence ID" value="MDC0669251.1"/>
    <property type="molecule type" value="Genomic_DNA"/>
</dbReference>
<dbReference type="Gene3D" id="1.25.40.590">
    <property type="entry name" value="Type IV / VI secretion system, DotU"/>
    <property type="match status" value="1"/>
</dbReference>
<dbReference type="InterPro" id="IPR038522">
    <property type="entry name" value="T4/T6SS_DotU_sf"/>
</dbReference>
<sequence length="244" mass="27075">MASTPGFDHFALLRKLQPWLGAVVELYAADGDPSADAAAVRQRCHAAVLATRVTLRDDKLLREKEGDITRTLVALLDEFGARRFSRFGEWASLQIELFHESMLGDDVVAAMEQLCAGRPRDDPERTFVYYLCLALGFQGRYGDANIQSDGDRRRDALRLRLRESLVEAGWFMQSRDDALAPASGSPDGPPSPAPAPRWPWLLAFCVLLTALTEFVVLRHFAHQAAAGVGRQLTQRSTLPSRDKP</sequence>
<evidence type="ECO:0000259" key="1">
    <source>
        <dbReference type="Pfam" id="PF09850"/>
    </source>
</evidence>
<dbReference type="RefSeq" id="WP_271998996.1">
    <property type="nucleotide sequence ID" value="NZ_JAQNDN010000007.1"/>
</dbReference>
<gene>
    <name evidence="2" type="ORF">POL58_15975</name>
</gene>
<dbReference type="InterPro" id="IPR017732">
    <property type="entry name" value="T4/T6SS_DotU"/>
</dbReference>
<comment type="caution">
    <text evidence="2">The sequence shown here is derived from an EMBL/GenBank/DDBJ whole genome shotgun (WGS) entry which is preliminary data.</text>
</comment>
<evidence type="ECO:0000313" key="3">
    <source>
        <dbReference type="Proteomes" id="UP001217838"/>
    </source>
</evidence>
<protein>
    <submittedName>
        <fullName evidence="2">DotU family type IV/VI secretion system protein</fullName>
    </submittedName>
</protein>
<dbReference type="Proteomes" id="UP001217838">
    <property type="component" value="Unassembled WGS sequence"/>
</dbReference>
<organism evidence="2 3">
    <name type="scientific">Nannocystis radixulma</name>
    <dbReference type="NCBI Taxonomy" id="2995305"/>
    <lineage>
        <taxon>Bacteria</taxon>
        <taxon>Pseudomonadati</taxon>
        <taxon>Myxococcota</taxon>
        <taxon>Polyangia</taxon>
        <taxon>Nannocystales</taxon>
        <taxon>Nannocystaceae</taxon>
        <taxon>Nannocystis</taxon>
    </lineage>
</organism>
<dbReference type="Pfam" id="PF09850">
    <property type="entry name" value="DotU"/>
    <property type="match status" value="1"/>
</dbReference>
<reference evidence="2 3" key="1">
    <citation type="submission" date="2022-11" db="EMBL/GenBank/DDBJ databases">
        <title>Minimal conservation of predation-associated metabolite biosynthetic gene clusters underscores biosynthetic potential of Myxococcota including descriptions for ten novel species: Archangium lansinium sp. nov., Myxococcus landrumus sp. nov., Nannocystis bai.</title>
        <authorList>
            <person name="Ahearne A."/>
            <person name="Stevens C."/>
            <person name="Dowd S."/>
        </authorList>
    </citation>
    <scope>NUCLEOTIDE SEQUENCE [LARGE SCALE GENOMIC DNA]</scope>
    <source>
        <strain evidence="2 3">NCELM</strain>
    </source>
</reference>
<feature type="domain" description="Type IV / VI secretion system DotU" evidence="1">
    <location>
        <begin position="12"/>
        <end position="217"/>
    </location>
</feature>
<accession>A0ABT5B589</accession>
<name>A0ABT5B589_9BACT</name>
<keyword evidence="3" id="KW-1185">Reference proteome</keyword>
<evidence type="ECO:0000313" key="2">
    <source>
        <dbReference type="EMBL" id="MDC0669251.1"/>
    </source>
</evidence>
<proteinExistence type="predicted"/>